<dbReference type="EMBL" id="FZOU01000001">
    <property type="protein sequence ID" value="SNS36453.1"/>
    <property type="molecule type" value="Genomic_DNA"/>
</dbReference>
<dbReference type="OrthoDB" id="9778641at2"/>
<accession>A0A239DXK4</accession>
<dbReference type="CDD" id="cd02042">
    <property type="entry name" value="ParAB_family"/>
    <property type="match status" value="1"/>
</dbReference>
<dbReference type="InterPro" id="IPR027417">
    <property type="entry name" value="P-loop_NTPase"/>
</dbReference>
<evidence type="ECO:0000259" key="1">
    <source>
        <dbReference type="Pfam" id="PF01656"/>
    </source>
</evidence>
<dbReference type="PANTHER" id="PTHR13696:SF96">
    <property type="entry name" value="COBQ_COBB_MIND_PARA NUCLEOTIDE BINDING DOMAIN-CONTAINING PROTEIN"/>
    <property type="match status" value="1"/>
</dbReference>
<dbReference type="PANTHER" id="PTHR13696">
    <property type="entry name" value="P-LOOP CONTAINING NUCLEOSIDE TRIPHOSPHATE HYDROLASE"/>
    <property type="match status" value="1"/>
</dbReference>
<dbReference type="InterPro" id="IPR050678">
    <property type="entry name" value="DNA_Partitioning_ATPase"/>
</dbReference>
<dbReference type="Proteomes" id="UP000198356">
    <property type="component" value="Unassembled WGS sequence"/>
</dbReference>
<dbReference type="Gene3D" id="3.40.50.300">
    <property type="entry name" value="P-loop containing nucleotide triphosphate hydrolases"/>
    <property type="match status" value="1"/>
</dbReference>
<protein>
    <submittedName>
        <fullName evidence="2">Plasmid segregation oscillating ATPase ParF</fullName>
    </submittedName>
</protein>
<gene>
    <name evidence="2" type="ORF">SAMN05421770_101668</name>
</gene>
<proteinExistence type="predicted"/>
<evidence type="ECO:0000313" key="2">
    <source>
        <dbReference type="EMBL" id="SNS36453.1"/>
    </source>
</evidence>
<dbReference type="PIRSF" id="PIRSF009320">
    <property type="entry name" value="Nuc_binding_HP_1000"/>
    <property type="match status" value="1"/>
</dbReference>
<dbReference type="InterPro" id="IPR002586">
    <property type="entry name" value="CobQ/CobB/MinD/ParA_Nub-bd_dom"/>
</dbReference>
<evidence type="ECO:0000313" key="3">
    <source>
        <dbReference type="Proteomes" id="UP000198356"/>
    </source>
</evidence>
<dbReference type="SUPFAM" id="SSF52540">
    <property type="entry name" value="P-loop containing nucleoside triphosphate hydrolases"/>
    <property type="match status" value="1"/>
</dbReference>
<dbReference type="AlphaFoldDB" id="A0A239DXK4"/>
<dbReference type="Pfam" id="PF01656">
    <property type="entry name" value="CbiA"/>
    <property type="match status" value="1"/>
</dbReference>
<name>A0A239DXK4_9BACT</name>
<reference evidence="2 3" key="1">
    <citation type="submission" date="2017-06" db="EMBL/GenBank/DDBJ databases">
        <authorList>
            <person name="Kim H.J."/>
            <person name="Triplett B.A."/>
        </authorList>
    </citation>
    <scope>NUCLEOTIDE SEQUENCE [LARGE SCALE GENOMIC DNA]</scope>
    <source>
        <strain evidence="2 3">DSM 18704</strain>
    </source>
</reference>
<sequence>MKTVAIISQKGGVGKTTLALHLAVAAERDGKTTVIVDLDPQASAATWKDLRDEAEPVVQPAQVNRLNVILDEARKHGAKLAVIDTSPNSESASLAAARSADLVLIPCRPHLLDLKAISSSIELARLAKKPFSVVLNAVPVRGALASEAIAAINTYDAPVAPVHLTMRAAYYHCLVNGQVAQEYEPTGKAAEEAFLFYKWVRKQLGKSFT</sequence>
<feature type="domain" description="CobQ/CobB/MinD/ParA nucleotide binding" evidence="1">
    <location>
        <begin position="4"/>
        <end position="161"/>
    </location>
</feature>
<organism evidence="2 3">
    <name type="scientific">Granulicella rosea</name>
    <dbReference type="NCBI Taxonomy" id="474952"/>
    <lineage>
        <taxon>Bacteria</taxon>
        <taxon>Pseudomonadati</taxon>
        <taxon>Acidobacteriota</taxon>
        <taxon>Terriglobia</taxon>
        <taxon>Terriglobales</taxon>
        <taxon>Acidobacteriaceae</taxon>
        <taxon>Granulicella</taxon>
    </lineage>
</organism>
<keyword evidence="3" id="KW-1185">Reference proteome</keyword>
<dbReference type="RefSeq" id="WP_089406944.1">
    <property type="nucleotide sequence ID" value="NZ_FZOU01000001.1"/>
</dbReference>